<keyword evidence="5 8" id="KW-0560">Oxidoreductase</keyword>
<dbReference type="InterPro" id="IPR014027">
    <property type="entry name" value="UDP-Glc/GDP-Man_DH_C"/>
</dbReference>
<comment type="similarity">
    <text evidence="2 8">Belongs to the UDP-glucose/GDP-mannose dehydrogenase family.</text>
</comment>
<dbReference type="Pfam" id="PF03720">
    <property type="entry name" value="UDPG_MGDP_dh_C"/>
    <property type="match status" value="1"/>
</dbReference>
<keyword evidence="6 8" id="KW-0520">NAD</keyword>
<dbReference type="SMART" id="SM00984">
    <property type="entry name" value="UDPG_MGDP_dh_C"/>
    <property type="match status" value="1"/>
</dbReference>
<dbReference type="PIRSF" id="PIRSF000124">
    <property type="entry name" value="UDPglc_GDPman_dh"/>
    <property type="match status" value="1"/>
</dbReference>
<dbReference type="Gene3D" id="1.20.5.100">
    <property type="entry name" value="Cytochrome c1, transmembrane anchor, C-terminal"/>
    <property type="match status" value="1"/>
</dbReference>
<dbReference type="AlphaFoldDB" id="A0A7U7G560"/>
<proteinExistence type="inferred from homology"/>
<dbReference type="UniPathway" id="UPA00038">
    <property type="reaction ID" value="UER00491"/>
</dbReference>
<gene>
    <name evidence="13" type="ORF">SACS_0595</name>
</gene>
<dbReference type="EC" id="1.1.1.22" evidence="3 8"/>
<feature type="binding site" evidence="10">
    <location>
        <begin position="152"/>
        <end position="155"/>
    </location>
    <ligand>
        <name>substrate</name>
    </ligand>
</feature>
<dbReference type="SUPFAM" id="SSF48179">
    <property type="entry name" value="6-phosphogluconate dehydrogenase C-terminal domain-like"/>
    <property type="match status" value="1"/>
</dbReference>
<name>A0A7U7G560_9PROT</name>
<dbReference type="SUPFAM" id="SSF51735">
    <property type="entry name" value="NAD(P)-binding Rossmann-fold domains"/>
    <property type="match status" value="1"/>
</dbReference>
<dbReference type="GO" id="GO:0000271">
    <property type="term" value="P:polysaccharide biosynthetic process"/>
    <property type="evidence" value="ECO:0007669"/>
    <property type="project" value="InterPro"/>
</dbReference>
<comment type="caution">
    <text evidence="13">The sequence shown here is derived from an EMBL/GenBank/DDBJ whole genome shotgun (WGS) entry which is preliminary data.</text>
</comment>
<protein>
    <recommendedName>
        <fullName evidence="4 8">UDP-glucose 6-dehydrogenase</fullName>
        <ecNumber evidence="3 8">1.1.1.22</ecNumber>
    </recommendedName>
</protein>
<evidence type="ECO:0000313" key="13">
    <source>
        <dbReference type="EMBL" id="CDG33333.1"/>
    </source>
</evidence>
<dbReference type="RefSeq" id="WP_208292220.1">
    <property type="nucleotide sequence ID" value="NZ_CBLY010000004.1"/>
</dbReference>
<dbReference type="PANTHER" id="PTHR43750">
    <property type="entry name" value="UDP-GLUCOSE 6-DEHYDROGENASE TUAD"/>
    <property type="match status" value="1"/>
</dbReference>
<feature type="binding site" evidence="10">
    <location>
        <position position="329"/>
    </location>
    <ligand>
        <name>substrate</name>
    </ligand>
</feature>
<feature type="binding site" evidence="11">
    <location>
        <position position="35"/>
    </location>
    <ligand>
        <name>NAD(+)</name>
        <dbReference type="ChEBI" id="CHEBI:57540"/>
    </ligand>
</feature>
<feature type="binding site" evidence="10">
    <location>
        <begin position="257"/>
        <end position="261"/>
    </location>
    <ligand>
        <name>substrate</name>
    </ligand>
</feature>
<evidence type="ECO:0000256" key="5">
    <source>
        <dbReference type="ARBA" id="ARBA00023002"/>
    </source>
</evidence>
<dbReference type="GO" id="GO:0051287">
    <property type="term" value="F:NAD binding"/>
    <property type="evidence" value="ECO:0007669"/>
    <property type="project" value="InterPro"/>
</dbReference>
<dbReference type="Proteomes" id="UP000027590">
    <property type="component" value="Unassembled WGS sequence"/>
</dbReference>
<dbReference type="InterPro" id="IPR001732">
    <property type="entry name" value="UDP-Glc/GDP-Man_DH_N"/>
</dbReference>
<dbReference type="InterPro" id="IPR017476">
    <property type="entry name" value="UDP-Glc/GDP-Man"/>
</dbReference>
<evidence type="ECO:0000256" key="3">
    <source>
        <dbReference type="ARBA" id="ARBA00012954"/>
    </source>
</evidence>
<evidence type="ECO:0000256" key="9">
    <source>
        <dbReference type="PIRSR" id="PIRSR500134-1"/>
    </source>
</evidence>
<dbReference type="InterPro" id="IPR028357">
    <property type="entry name" value="UDPglc_DH_bac"/>
</dbReference>
<evidence type="ECO:0000256" key="7">
    <source>
        <dbReference type="ARBA" id="ARBA00047473"/>
    </source>
</evidence>
<dbReference type="PIRSF" id="PIRSF500134">
    <property type="entry name" value="UDPglc_DH_bac"/>
    <property type="match status" value="1"/>
</dbReference>
<evidence type="ECO:0000256" key="1">
    <source>
        <dbReference type="ARBA" id="ARBA00004701"/>
    </source>
</evidence>
<evidence type="ECO:0000256" key="4">
    <source>
        <dbReference type="ARBA" id="ARBA00015132"/>
    </source>
</evidence>
<comment type="catalytic activity">
    <reaction evidence="7 8">
        <text>UDP-alpha-D-glucose + 2 NAD(+) + H2O = UDP-alpha-D-glucuronate + 2 NADH + 3 H(+)</text>
        <dbReference type="Rhea" id="RHEA:23596"/>
        <dbReference type="ChEBI" id="CHEBI:15377"/>
        <dbReference type="ChEBI" id="CHEBI:15378"/>
        <dbReference type="ChEBI" id="CHEBI:57540"/>
        <dbReference type="ChEBI" id="CHEBI:57945"/>
        <dbReference type="ChEBI" id="CHEBI:58052"/>
        <dbReference type="ChEBI" id="CHEBI:58885"/>
        <dbReference type="EC" id="1.1.1.22"/>
    </reaction>
</comment>
<feature type="binding site" evidence="10">
    <location>
        <position position="265"/>
    </location>
    <ligand>
        <name>substrate</name>
    </ligand>
</feature>
<dbReference type="GO" id="GO:0003979">
    <property type="term" value="F:UDP-glucose 6-dehydrogenase activity"/>
    <property type="evidence" value="ECO:0007669"/>
    <property type="project" value="UniProtKB-EC"/>
</dbReference>
<evidence type="ECO:0000256" key="11">
    <source>
        <dbReference type="PIRSR" id="PIRSR500134-3"/>
    </source>
</evidence>
<reference evidence="13 14" key="1">
    <citation type="journal article" date="2014" name="Genome Biol. Evol.">
        <title>Acetic acid bacteria genomes reveal functional traits for adaptation to life in insect guts.</title>
        <authorList>
            <person name="Chouaia B."/>
            <person name="Gaiarsa S."/>
            <person name="Crotti E."/>
            <person name="Comandatore F."/>
            <person name="Degli Esposti M."/>
            <person name="Ricci I."/>
            <person name="Alma A."/>
            <person name="Favia G."/>
            <person name="Bandi C."/>
            <person name="Daffonchio D."/>
        </authorList>
    </citation>
    <scope>NUCLEOTIDE SEQUENCE [LARGE SCALE GENOMIC DNA]</scope>
    <source>
        <strain evidence="14">AM169</strain>
    </source>
</reference>
<feature type="binding site" evidence="11">
    <location>
        <position position="122"/>
    </location>
    <ligand>
        <name>NAD(+)</name>
        <dbReference type="ChEBI" id="CHEBI:57540"/>
    </ligand>
</feature>
<dbReference type="SUPFAM" id="SSF52413">
    <property type="entry name" value="UDP-glucose/GDP-mannose dehydrogenase C-terminal domain"/>
    <property type="match status" value="1"/>
</dbReference>
<evidence type="ECO:0000256" key="6">
    <source>
        <dbReference type="ARBA" id="ARBA00023027"/>
    </source>
</evidence>
<dbReference type="Gene3D" id="3.40.50.720">
    <property type="entry name" value="NAD(P)-binding Rossmann-like Domain"/>
    <property type="match status" value="2"/>
</dbReference>
<feature type="binding site" evidence="11">
    <location>
        <position position="336"/>
    </location>
    <ligand>
        <name>NAD(+)</name>
        <dbReference type="ChEBI" id="CHEBI:57540"/>
    </ligand>
</feature>
<dbReference type="InterPro" id="IPR036291">
    <property type="entry name" value="NAD(P)-bd_dom_sf"/>
</dbReference>
<dbReference type="PANTHER" id="PTHR43750:SF3">
    <property type="entry name" value="UDP-GLUCOSE 6-DEHYDROGENASE TUAD"/>
    <property type="match status" value="1"/>
</dbReference>
<dbReference type="NCBIfam" id="TIGR03026">
    <property type="entry name" value="NDP-sugDHase"/>
    <property type="match status" value="1"/>
</dbReference>
<comment type="pathway">
    <text evidence="1">Nucleotide-sugar biosynthesis; UDP-alpha-D-glucuronate biosynthesis; UDP-alpha-D-glucuronate from UDP-alpha-D-glucose: step 1/1.</text>
</comment>
<feature type="binding site" evidence="11">
    <location>
        <position position="271"/>
    </location>
    <ligand>
        <name>NAD(+)</name>
        <dbReference type="ChEBI" id="CHEBI:57540"/>
    </ligand>
</feature>
<dbReference type="Pfam" id="PF00984">
    <property type="entry name" value="UDPG_MGDP_dh"/>
    <property type="match status" value="1"/>
</dbReference>
<dbReference type="GO" id="GO:0006065">
    <property type="term" value="P:UDP-glucuronate biosynthetic process"/>
    <property type="evidence" value="ECO:0007669"/>
    <property type="project" value="UniProtKB-UniPathway"/>
</dbReference>
<feature type="binding site" evidence="11">
    <location>
        <position position="155"/>
    </location>
    <ligand>
        <name>NAD(+)</name>
        <dbReference type="ChEBI" id="CHEBI:57540"/>
    </ligand>
</feature>
<sequence length="448" mass="47865">MHITMIGGGYVGLVSGACLAAFGANVTVIEHDPARLDRLKTGTMPIYEPGLEELVAAQRQAGRLAFSGDLATALQKSRAVFIAVGTPTRRGSGHADLSYVHAAARAIATHAPDGLLIVTKSTVPVGTGRQVAAIVRQARPDLTFHIASNPEFLREGHAIADFMQPDRVIIGLEEQLGAPSTARTLLETLYAPLSGPEGRLLFMGLESAELTKYAANAFLAMKVTFANEMADLCEATGGQITDVTRGMGMDPRIGPHFLTPGPGYGGSCFPKDTQALATSARQAGTPTQLIETTIAANEARKRRLAERILALAGDDITRCTIAVLGLTFKAHTDDMRQAPALTILPLLHEAGATLRAHDPQGMETACTLLPKGITYTATPLQAAEGADMLLVLTEWPTFAALTPDQLAPRMRGRLVLDYRQIWRKDEWLEAGFHYHCLGSAPLPPHTCP</sequence>
<evidence type="ECO:0000256" key="8">
    <source>
        <dbReference type="PIRNR" id="PIRNR000124"/>
    </source>
</evidence>
<dbReference type="InterPro" id="IPR008927">
    <property type="entry name" value="6-PGluconate_DH-like_C_sf"/>
</dbReference>
<feature type="domain" description="UDP-glucose/GDP-mannose dehydrogenase C-terminal" evidence="12">
    <location>
        <begin position="322"/>
        <end position="424"/>
    </location>
</feature>
<feature type="active site" description="Nucleophile" evidence="9">
    <location>
        <position position="268"/>
    </location>
</feature>
<dbReference type="InterPro" id="IPR036220">
    <property type="entry name" value="UDP-Glc/GDP-Man_DH_C_sf"/>
</dbReference>
<feature type="binding site" evidence="11">
    <location>
        <position position="86"/>
    </location>
    <ligand>
        <name>NAD(+)</name>
        <dbReference type="ChEBI" id="CHEBI:57540"/>
    </ligand>
</feature>
<evidence type="ECO:0000256" key="2">
    <source>
        <dbReference type="ARBA" id="ARBA00006601"/>
    </source>
</evidence>
<dbReference type="Pfam" id="PF03721">
    <property type="entry name" value="UDPG_MGDP_dh_N"/>
    <property type="match status" value="1"/>
</dbReference>
<organism evidence="13 14">
    <name type="scientific">Parasaccharibacter apium</name>
    <dbReference type="NCBI Taxonomy" id="1510841"/>
    <lineage>
        <taxon>Bacteria</taxon>
        <taxon>Pseudomonadati</taxon>
        <taxon>Pseudomonadota</taxon>
        <taxon>Alphaproteobacteria</taxon>
        <taxon>Acetobacterales</taxon>
        <taxon>Acetobacteraceae</taxon>
        <taxon>Parasaccharibacter</taxon>
    </lineage>
</organism>
<evidence type="ECO:0000259" key="12">
    <source>
        <dbReference type="SMART" id="SM00984"/>
    </source>
</evidence>
<reference evidence="13 14" key="2">
    <citation type="journal article" date="2014" name="PLoS ONE">
        <title>Evolution of mitochondria reconstructed from the energy metabolism of living bacteria.</title>
        <authorList>
            <person name="Degli Esposti M."/>
            <person name="Chouaia B."/>
            <person name="Comandatore F."/>
            <person name="Crotti E."/>
            <person name="Sassera D."/>
            <person name="Lievens P.M."/>
            <person name="Daffonchio D."/>
            <person name="Bandi C."/>
        </authorList>
    </citation>
    <scope>NUCLEOTIDE SEQUENCE [LARGE SCALE GENOMIC DNA]</scope>
    <source>
        <strain evidence="14">AM169</strain>
    </source>
</reference>
<evidence type="ECO:0000256" key="10">
    <source>
        <dbReference type="PIRSR" id="PIRSR500134-2"/>
    </source>
</evidence>
<feature type="binding site" evidence="10">
    <location>
        <position position="212"/>
    </location>
    <ligand>
        <name>substrate</name>
    </ligand>
</feature>
<evidence type="ECO:0000313" key="14">
    <source>
        <dbReference type="Proteomes" id="UP000027590"/>
    </source>
</evidence>
<dbReference type="InterPro" id="IPR014026">
    <property type="entry name" value="UDP-Glc/GDP-Man_DH_dimer"/>
</dbReference>
<accession>A0A7U7G560</accession>
<dbReference type="EMBL" id="CBLY010000004">
    <property type="protein sequence ID" value="CDG33333.1"/>
    <property type="molecule type" value="Genomic_DNA"/>
</dbReference>